<dbReference type="Proteomes" id="UP000190890">
    <property type="component" value="Unassembled WGS sequence"/>
</dbReference>
<sequence>MLKIMKEKEVVISKILSDTQEKLQKIFEDEFKDFDVVIVKSESFRDVLELQKGKKIIKFILASKRYDSGKENKHTEGLYFKKSPKSGMDFSEKEFKEIQRRLQVLYEK</sequence>
<reference evidence="1 2" key="1">
    <citation type="submission" date="2016-05" db="EMBL/GenBank/DDBJ databases">
        <title>Microbial solvent formation.</title>
        <authorList>
            <person name="Poehlein A."/>
            <person name="Montoya Solano J.D."/>
            <person name="Flitsch S."/>
            <person name="Krabben P."/>
            <person name="Duerre P."/>
            <person name="Daniel R."/>
        </authorList>
    </citation>
    <scope>NUCLEOTIDE SEQUENCE [LARGE SCALE GENOMIC DNA]</scope>
    <source>
        <strain evidence="1 2">DSM 2619</strain>
    </source>
</reference>
<accession>A0A1S8SXP4</accession>
<dbReference type="EMBL" id="LZZM01000242">
    <property type="protein sequence ID" value="OOM70300.1"/>
    <property type="molecule type" value="Genomic_DNA"/>
</dbReference>
<protein>
    <submittedName>
        <fullName evidence="1">Uncharacterized protein</fullName>
    </submittedName>
</protein>
<proteinExistence type="predicted"/>
<evidence type="ECO:0000313" key="2">
    <source>
        <dbReference type="Proteomes" id="UP000190890"/>
    </source>
</evidence>
<gene>
    <name evidence="1" type="ORF">CLPUN_52590</name>
</gene>
<dbReference type="OrthoDB" id="9862242at2"/>
<dbReference type="AlphaFoldDB" id="A0A1S8SXP4"/>
<organism evidence="1 2">
    <name type="scientific">Clostridium puniceum</name>
    <dbReference type="NCBI Taxonomy" id="29367"/>
    <lineage>
        <taxon>Bacteria</taxon>
        <taxon>Bacillati</taxon>
        <taxon>Bacillota</taxon>
        <taxon>Clostridia</taxon>
        <taxon>Eubacteriales</taxon>
        <taxon>Clostridiaceae</taxon>
        <taxon>Clostridium</taxon>
    </lineage>
</organism>
<comment type="caution">
    <text evidence="1">The sequence shown here is derived from an EMBL/GenBank/DDBJ whole genome shotgun (WGS) entry which is preliminary data.</text>
</comment>
<dbReference type="RefSeq" id="WP_077850136.1">
    <property type="nucleotide sequence ID" value="NZ_LZZM01000242.1"/>
</dbReference>
<name>A0A1S8SXP4_9CLOT</name>
<evidence type="ECO:0000313" key="1">
    <source>
        <dbReference type="EMBL" id="OOM70300.1"/>
    </source>
</evidence>
<keyword evidence="2" id="KW-1185">Reference proteome</keyword>